<accession>A0A7X0VFA3</accession>
<feature type="compositionally biased region" description="Basic and acidic residues" evidence="1">
    <location>
        <begin position="59"/>
        <end position="75"/>
    </location>
</feature>
<evidence type="ECO:0000256" key="2">
    <source>
        <dbReference type="SAM" id="Phobius"/>
    </source>
</evidence>
<evidence type="ECO:0000313" key="3">
    <source>
        <dbReference type="EMBL" id="MBB6671845.1"/>
    </source>
</evidence>
<keyword evidence="4" id="KW-1185">Reference proteome</keyword>
<dbReference type="AlphaFoldDB" id="A0A7X0VFA3"/>
<proteinExistence type="predicted"/>
<name>A0A7X0VFA3_9BACL</name>
<keyword evidence="2" id="KW-0812">Transmembrane</keyword>
<reference evidence="3 4" key="1">
    <citation type="submission" date="2020-08" db="EMBL/GenBank/DDBJ databases">
        <title>Cohnella phylogeny.</title>
        <authorList>
            <person name="Dunlap C."/>
        </authorList>
    </citation>
    <scope>NUCLEOTIDE SEQUENCE [LARGE SCALE GENOMIC DNA]</scope>
    <source>
        <strain evidence="3 4">DSM 28246</strain>
    </source>
</reference>
<sequence>MKSGKPWMKRILITAGIIAIVGVGINWAMERDRSDDDHGKRNTEQSMSVSAGKGWGGPDGHHVRGMDGEGHDHEGWGAGMAVGGTILAAGLLYWTVKRRKRSSAMFAADVTPVTPSTSDFLDQWEKNQTNTKESN</sequence>
<feature type="compositionally biased region" description="Polar residues" evidence="1">
    <location>
        <begin position="113"/>
        <end position="135"/>
    </location>
</feature>
<dbReference type="Proteomes" id="UP000547209">
    <property type="component" value="Unassembled WGS sequence"/>
</dbReference>
<keyword evidence="2" id="KW-0472">Membrane</keyword>
<keyword evidence="2" id="KW-1133">Transmembrane helix</keyword>
<evidence type="ECO:0000313" key="4">
    <source>
        <dbReference type="Proteomes" id="UP000547209"/>
    </source>
</evidence>
<evidence type="ECO:0000256" key="1">
    <source>
        <dbReference type="SAM" id="MobiDB-lite"/>
    </source>
</evidence>
<feature type="region of interest" description="Disordered" evidence="1">
    <location>
        <begin position="32"/>
        <end position="76"/>
    </location>
</feature>
<feature type="transmembrane region" description="Helical" evidence="2">
    <location>
        <begin position="76"/>
        <end position="96"/>
    </location>
</feature>
<dbReference type="RefSeq" id="WP_185143325.1">
    <property type="nucleotide sequence ID" value="NZ_JACJVP010000024.1"/>
</dbReference>
<protein>
    <submittedName>
        <fullName evidence="3">Uncharacterized protein</fullName>
    </submittedName>
</protein>
<gene>
    <name evidence="3" type="ORF">H7C19_14235</name>
</gene>
<comment type="caution">
    <text evidence="3">The sequence shown here is derived from an EMBL/GenBank/DDBJ whole genome shotgun (WGS) entry which is preliminary data.</text>
</comment>
<organism evidence="3 4">
    <name type="scientific">Cohnella nanjingensis</name>
    <dbReference type="NCBI Taxonomy" id="1387779"/>
    <lineage>
        <taxon>Bacteria</taxon>
        <taxon>Bacillati</taxon>
        <taxon>Bacillota</taxon>
        <taxon>Bacilli</taxon>
        <taxon>Bacillales</taxon>
        <taxon>Paenibacillaceae</taxon>
        <taxon>Cohnella</taxon>
    </lineage>
</organism>
<dbReference type="EMBL" id="JACJVP010000024">
    <property type="protein sequence ID" value="MBB6671845.1"/>
    <property type="molecule type" value="Genomic_DNA"/>
</dbReference>
<feature type="transmembrane region" description="Helical" evidence="2">
    <location>
        <begin position="12"/>
        <end position="29"/>
    </location>
</feature>
<feature type="region of interest" description="Disordered" evidence="1">
    <location>
        <begin position="112"/>
        <end position="135"/>
    </location>
</feature>
<feature type="compositionally biased region" description="Basic and acidic residues" evidence="1">
    <location>
        <begin position="32"/>
        <end position="43"/>
    </location>
</feature>